<reference evidence="1 2" key="1">
    <citation type="submission" date="2014-03" db="EMBL/GenBank/DDBJ databases">
        <authorList>
            <person name="Urmite Genomes U."/>
        </authorList>
    </citation>
    <scope>NUCLEOTIDE SEQUENCE [LARGE SCALE GENOMIC DNA]</scope>
    <source>
        <strain evidence="1 2">Vm-5</strain>
    </source>
</reference>
<dbReference type="eggNOG" id="COG0735">
    <property type="taxonomic scope" value="Bacteria"/>
</dbReference>
<evidence type="ECO:0000313" key="1">
    <source>
        <dbReference type="EMBL" id="CDQ38641.1"/>
    </source>
</evidence>
<proteinExistence type="predicted"/>
<dbReference type="Pfam" id="PF01475">
    <property type="entry name" value="FUR"/>
    <property type="match status" value="1"/>
</dbReference>
<dbReference type="InterPro" id="IPR036388">
    <property type="entry name" value="WH-like_DNA-bd_sf"/>
</dbReference>
<gene>
    <name evidence="1" type="primary">zur_1</name>
    <name evidence="1" type="ORF">BN990_00913</name>
</gene>
<name>A0A024Q9M1_9BACI</name>
<comment type="caution">
    <text evidence="1">The sequence shown here is derived from an EMBL/GenBank/DDBJ whole genome shotgun (WGS) entry which is preliminary data.</text>
</comment>
<sequence length="85" mass="10180">MLNFLISQDRYIPVKDILYSIQQVLPNVSHDTIYRNLYLLANEKLLEMTNLHGKRYFRFACNLMEITNILFVTYVGVQKHLNFIR</sequence>
<reference evidence="2" key="2">
    <citation type="submission" date="2014-05" db="EMBL/GenBank/DDBJ databases">
        <title>Draft genome sequence of Virgibacillus massiliensis Vm-5.</title>
        <authorList>
            <person name="Khelaifia S."/>
            <person name="Croce O."/>
            <person name="Lagier J.C."/>
            <person name="Raoult D."/>
        </authorList>
    </citation>
    <scope>NUCLEOTIDE SEQUENCE [LARGE SCALE GENOMIC DNA]</scope>
    <source>
        <strain evidence="2">Vm-5</strain>
    </source>
</reference>
<organism evidence="1 2">
    <name type="scientific">Virgibacillus massiliensis</name>
    <dbReference type="NCBI Taxonomy" id="1462526"/>
    <lineage>
        <taxon>Bacteria</taxon>
        <taxon>Bacillati</taxon>
        <taxon>Bacillota</taxon>
        <taxon>Bacilli</taxon>
        <taxon>Bacillales</taxon>
        <taxon>Bacillaceae</taxon>
        <taxon>Virgibacillus</taxon>
    </lineage>
</organism>
<dbReference type="RefSeq" id="WP_232620864.1">
    <property type="nucleotide sequence ID" value="NZ_BNER01000001.1"/>
</dbReference>
<dbReference type="GO" id="GO:0003700">
    <property type="term" value="F:DNA-binding transcription factor activity"/>
    <property type="evidence" value="ECO:0007669"/>
    <property type="project" value="InterPro"/>
</dbReference>
<evidence type="ECO:0000313" key="2">
    <source>
        <dbReference type="Proteomes" id="UP000028875"/>
    </source>
</evidence>
<dbReference type="AlphaFoldDB" id="A0A024Q9M1"/>
<dbReference type="Gene3D" id="1.10.10.10">
    <property type="entry name" value="Winged helix-like DNA-binding domain superfamily/Winged helix DNA-binding domain"/>
    <property type="match status" value="1"/>
</dbReference>
<accession>A0A024Q9M1</accession>
<dbReference type="Proteomes" id="UP000028875">
    <property type="component" value="Unassembled WGS sequence"/>
</dbReference>
<protein>
    <submittedName>
        <fullName evidence="1">Zinc-specific metallo-regulatory protein</fullName>
    </submittedName>
</protein>
<dbReference type="InterPro" id="IPR036390">
    <property type="entry name" value="WH_DNA-bd_sf"/>
</dbReference>
<dbReference type="SUPFAM" id="SSF46785">
    <property type="entry name" value="Winged helix' DNA-binding domain"/>
    <property type="match status" value="1"/>
</dbReference>
<dbReference type="STRING" id="1462526.BN990_00913"/>
<keyword evidence="2" id="KW-1185">Reference proteome</keyword>
<dbReference type="InterPro" id="IPR002481">
    <property type="entry name" value="FUR"/>
</dbReference>
<dbReference type="EMBL" id="CCDP010000001">
    <property type="protein sequence ID" value="CDQ38641.1"/>
    <property type="molecule type" value="Genomic_DNA"/>
</dbReference>